<dbReference type="EMBL" id="SOHQ01000007">
    <property type="protein sequence ID" value="TFD81755.1"/>
    <property type="molecule type" value="Genomic_DNA"/>
</dbReference>
<dbReference type="Pfam" id="PF00085">
    <property type="entry name" value="Thioredoxin"/>
    <property type="match status" value="1"/>
</dbReference>
<dbReference type="Gene3D" id="3.40.30.10">
    <property type="entry name" value="Glutaredoxin"/>
    <property type="match status" value="1"/>
</dbReference>
<gene>
    <name evidence="1" type="ORF">E3T53_01800</name>
</gene>
<dbReference type="CDD" id="cd02947">
    <property type="entry name" value="TRX_family"/>
    <property type="match status" value="1"/>
</dbReference>
<accession>A0A4Y8KR49</accession>
<protein>
    <submittedName>
        <fullName evidence="1">Uncharacterized protein</fullName>
    </submittedName>
</protein>
<comment type="caution">
    <text evidence="1">The sequence shown here is derived from an EMBL/GenBank/DDBJ whole genome shotgun (WGS) entry which is preliminary data.</text>
</comment>
<dbReference type="InterPro" id="IPR017937">
    <property type="entry name" value="Thioredoxin_CS"/>
</dbReference>
<organism evidence="1 2">
    <name type="scientific">Cryobacterium psychrophilum</name>
    <dbReference type="NCBI Taxonomy" id="41988"/>
    <lineage>
        <taxon>Bacteria</taxon>
        <taxon>Bacillati</taxon>
        <taxon>Actinomycetota</taxon>
        <taxon>Actinomycetes</taxon>
        <taxon>Micrococcales</taxon>
        <taxon>Microbacteriaceae</taxon>
        <taxon>Cryobacterium</taxon>
    </lineage>
</organism>
<dbReference type="RefSeq" id="WP_134172561.1">
    <property type="nucleotide sequence ID" value="NZ_SODI01000001.1"/>
</dbReference>
<name>A0A4Y8KR49_9MICO</name>
<dbReference type="PROSITE" id="PS00194">
    <property type="entry name" value="THIOREDOXIN_1"/>
    <property type="match status" value="1"/>
</dbReference>
<dbReference type="InterPro" id="IPR036249">
    <property type="entry name" value="Thioredoxin-like_sf"/>
</dbReference>
<sequence length="140" mass="15026">MNRRIIAIAIAATIVTGGAVVLARSQPADPGPTSVSASAAYRDYSPEAVAAASDDDKVILFFHAQWCATCKLLSDDITANVDKIPENVRILHVDFDTATALKQRYEVTLQHTLVQVSPDGDRIATWHLTPTLDALLGELG</sequence>
<dbReference type="OrthoDB" id="9790194at2"/>
<dbReference type="Proteomes" id="UP000298218">
    <property type="component" value="Unassembled WGS sequence"/>
</dbReference>
<dbReference type="AlphaFoldDB" id="A0A4Y8KR49"/>
<keyword evidence="2" id="KW-1185">Reference proteome</keyword>
<proteinExistence type="predicted"/>
<dbReference type="SUPFAM" id="SSF52833">
    <property type="entry name" value="Thioredoxin-like"/>
    <property type="match status" value="1"/>
</dbReference>
<reference evidence="1 2" key="1">
    <citation type="submission" date="2019-03" db="EMBL/GenBank/DDBJ databases">
        <title>Genomics of glacier-inhabiting Cryobacterium strains.</title>
        <authorList>
            <person name="Liu Q."/>
            <person name="Xin Y.-H."/>
        </authorList>
    </citation>
    <scope>NUCLEOTIDE SEQUENCE [LARGE SCALE GENOMIC DNA]</scope>
    <source>
        <strain evidence="1 2">CGMCC 1.4292</strain>
    </source>
</reference>
<evidence type="ECO:0000313" key="2">
    <source>
        <dbReference type="Proteomes" id="UP000298218"/>
    </source>
</evidence>
<dbReference type="InterPro" id="IPR013766">
    <property type="entry name" value="Thioredoxin_domain"/>
</dbReference>
<evidence type="ECO:0000313" key="1">
    <source>
        <dbReference type="EMBL" id="TFD81755.1"/>
    </source>
</evidence>